<evidence type="ECO:0000259" key="22">
    <source>
        <dbReference type="PROSITE" id="PS51007"/>
    </source>
</evidence>
<evidence type="ECO:0000256" key="12">
    <source>
        <dbReference type="ARBA" id="ARBA00023128"/>
    </source>
</evidence>
<dbReference type="GO" id="GO:0009055">
    <property type="term" value="F:electron transfer activity"/>
    <property type="evidence" value="ECO:0007669"/>
    <property type="project" value="InterPro"/>
</dbReference>
<keyword evidence="9" id="KW-0249">Electron transport</keyword>
<feature type="domain" description="Cytochrome c" evidence="22">
    <location>
        <begin position="87"/>
        <end position="239"/>
    </location>
</feature>
<protein>
    <recommendedName>
        <fullName evidence="14">Cytochrome c1, heme protein, mitochondrial</fullName>
    </recommendedName>
    <alternativeName>
        <fullName evidence="17">Complex III subunit 4</fullName>
    </alternativeName>
    <alternativeName>
        <fullName evidence="16">Complex III subunit IV</fullName>
    </alternativeName>
    <alternativeName>
        <fullName evidence="15">Cytochrome b-c1 complex subunit 4</fullName>
    </alternativeName>
    <alternativeName>
        <fullName evidence="19">Ubiquinol-cytochrome-c reductase complex cytochrome c1 subunit</fullName>
    </alternativeName>
</protein>
<evidence type="ECO:0000313" key="23">
    <source>
        <dbReference type="EMBL" id="KAK7114424.1"/>
    </source>
</evidence>
<evidence type="ECO:0000256" key="5">
    <source>
        <dbReference type="ARBA" id="ARBA00022660"/>
    </source>
</evidence>
<gene>
    <name evidence="23" type="ORF">V1264_000485</name>
</gene>
<evidence type="ECO:0000256" key="19">
    <source>
        <dbReference type="ARBA" id="ARBA00079825"/>
    </source>
</evidence>
<evidence type="ECO:0000256" key="14">
    <source>
        <dbReference type="ARBA" id="ARBA00040084"/>
    </source>
</evidence>
<accession>A0AAN9GN42</accession>
<dbReference type="InterPro" id="IPR021157">
    <property type="entry name" value="Cyt_c1_TM_anchor_C"/>
</dbReference>
<evidence type="ECO:0000313" key="24">
    <source>
        <dbReference type="Proteomes" id="UP001374579"/>
    </source>
</evidence>
<evidence type="ECO:0000256" key="2">
    <source>
        <dbReference type="ARBA" id="ARBA00006488"/>
    </source>
</evidence>
<keyword evidence="8" id="KW-0999">Mitochondrion inner membrane</keyword>
<keyword evidence="12" id="KW-0496">Mitochondrion</keyword>
<dbReference type="InterPro" id="IPR036909">
    <property type="entry name" value="Cyt_c-like_dom_sf"/>
</dbReference>
<keyword evidence="3" id="KW-0813">Transport</keyword>
<dbReference type="GO" id="GO:0006122">
    <property type="term" value="P:mitochondrial electron transport, ubiquinol to cytochrome c"/>
    <property type="evidence" value="ECO:0007669"/>
    <property type="project" value="TreeGrafter"/>
</dbReference>
<comment type="subunit">
    <text evidence="18">Component of the ubiquinol-cytochrome c oxidoreductase (cytochrome b-c1 complex, complex III, CIII), a multisubunit enzyme composed of 11 subunits. The complex is composed of 3 respiratory subunits cytochrome b, cytochrome c1 and Rieske protein UQCRFS1, 2 core protein subunits UQCRC1/QCR1 and UQCRC2/QCR2, and 6 low-molecular weight protein subunits UQCRH/QCR6, UQCRB/QCR7, UQCRQ/QCR8, UQCR10/QCR9, UQCR11/QCR10 and subunit 9, the cleavage product of Rieske protein UQCRFS1. The complex exists as an obligatory dimer and forms supercomplexes (SCs) in the inner mitochondrial membrane with NADH-ubiquinone oxidoreductase (complex I, CI) and cytochrome c oxidase (complex IV, CIV), resulting in different assemblies (supercomplex SCI(1)III(2)IV(1) and megacomplex MCI(2)III(2)IV(2)). Interacts with FLVCR2; this interaction occurs in the absence of heme and is disrupted upon heme binding.</text>
</comment>
<dbReference type="Gene3D" id="1.20.5.100">
    <property type="entry name" value="Cytochrome c1, transmembrane anchor, C-terminal"/>
    <property type="match status" value="1"/>
</dbReference>
<evidence type="ECO:0000256" key="4">
    <source>
        <dbReference type="ARBA" id="ARBA00022617"/>
    </source>
</evidence>
<proteinExistence type="inferred from homology"/>
<dbReference type="FunFam" id="1.10.760.10:FF:000002">
    <property type="entry name" value="Cytochrome c1, heme protein"/>
    <property type="match status" value="1"/>
</dbReference>
<comment type="caution">
    <text evidence="23">The sequence shown here is derived from an EMBL/GenBank/DDBJ whole genome shotgun (WGS) entry which is preliminary data.</text>
</comment>
<comment type="cofactor">
    <cofactor evidence="20">
        <name>heme c</name>
        <dbReference type="ChEBI" id="CHEBI:61717"/>
    </cofactor>
    <text evidence="20">Binds 1 heme c group covalently per subunit.</text>
</comment>
<evidence type="ECO:0000256" key="3">
    <source>
        <dbReference type="ARBA" id="ARBA00022448"/>
    </source>
</evidence>
<dbReference type="Gene3D" id="1.10.760.10">
    <property type="entry name" value="Cytochrome c-like domain"/>
    <property type="match status" value="1"/>
</dbReference>
<evidence type="ECO:0000256" key="21">
    <source>
        <dbReference type="SAM" id="Phobius"/>
    </source>
</evidence>
<evidence type="ECO:0000256" key="8">
    <source>
        <dbReference type="ARBA" id="ARBA00022792"/>
    </source>
</evidence>
<evidence type="ECO:0000256" key="7">
    <source>
        <dbReference type="ARBA" id="ARBA00022723"/>
    </source>
</evidence>
<dbReference type="GO" id="GO:0005743">
    <property type="term" value="C:mitochondrial inner membrane"/>
    <property type="evidence" value="ECO:0007669"/>
    <property type="project" value="UniProtKB-SubCell"/>
</dbReference>
<dbReference type="PROSITE" id="PS51007">
    <property type="entry name" value="CYTC"/>
    <property type="match status" value="1"/>
</dbReference>
<feature type="binding site" description="covalent" evidence="20">
    <location>
        <position position="104"/>
    </location>
    <ligand>
        <name>heme c</name>
        <dbReference type="ChEBI" id="CHEBI:61717"/>
    </ligand>
</feature>
<keyword evidence="13 21" id="KW-0472">Membrane</keyword>
<dbReference type="GO" id="GO:0020037">
    <property type="term" value="F:heme binding"/>
    <property type="evidence" value="ECO:0007669"/>
    <property type="project" value="InterPro"/>
</dbReference>
<dbReference type="EMBL" id="JBAMIC010000001">
    <property type="protein sequence ID" value="KAK7114424.1"/>
    <property type="molecule type" value="Genomic_DNA"/>
</dbReference>
<comment type="subcellular location">
    <subcellularLocation>
        <location evidence="1">Mitochondrion inner membrane</location>
    </subcellularLocation>
</comment>
<comment type="similarity">
    <text evidence="2">Belongs to the cytochrome c family.</text>
</comment>
<evidence type="ECO:0000256" key="10">
    <source>
        <dbReference type="ARBA" id="ARBA00022989"/>
    </source>
</evidence>
<dbReference type="AlphaFoldDB" id="A0AAN9GN42"/>
<evidence type="ECO:0000256" key="13">
    <source>
        <dbReference type="ARBA" id="ARBA00023136"/>
    </source>
</evidence>
<keyword evidence="7 20" id="KW-0479">Metal-binding</keyword>
<evidence type="ECO:0000256" key="15">
    <source>
        <dbReference type="ARBA" id="ARBA00041262"/>
    </source>
</evidence>
<reference evidence="23 24" key="1">
    <citation type="submission" date="2024-02" db="EMBL/GenBank/DDBJ databases">
        <title>Chromosome-scale genome assembly of the rough periwinkle Littorina saxatilis.</title>
        <authorList>
            <person name="De Jode A."/>
            <person name="Faria R."/>
            <person name="Formenti G."/>
            <person name="Sims Y."/>
            <person name="Smith T.P."/>
            <person name="Tracey A."/>
            <person name="Wood J.M.D."/>
            <person name="Zagrodzka Z.B."/>
            <person name="Johannesson K."/>
            <person name="Butlin R.K."/>
            <person name="Leder E.H."/>
        </authorList>
    </citation>
    <scope>NUCLEOTIDE SEQUENCE [LARGE SCALE GENOMIC DNA]</scope>
    <source>
        <strain evidence="23">Snail1</strain>
        <tissue evidence="23">Muscle</tissue>
    </source>
</reference>
<feature type="binding site" description="covalent" evidence="20">
    <location>
        <position position="103"/>
    </location>
    <ligand>
        <name>heme c</name>
        <dbReference type="ChEBI" id="CHEBI:61717"/>
    </ligand>
</feature>
<keyword evidence="4 20" id="KW-0349">Heme</keyword>
<dbReference type="PANTHER" id="PTHR10266">
    <property type="entry name" value="CYTOCHROME C1"/>
    <property type="match status" value="1"/>
</dbReference>
<feature type="binding site" description="covalent" evidence="20">
    <location>
        <position position="223"/>
    </location>
    <ligand>
        <name>heme c</name>
        <dbReference type="ChEBI" id="CHEBI:61717"/>
    </ligand>
</feature>
<feature type="transmembrane region" description="Helical" evidence="21">
    <location>
        <begin position="267"/>
        <end position="285"/>
    </location>
</feature>
<evidence type="ECO:0000256" key="17">
    <source>
        <dbReference type="ARBA" id="ARBA00041779"/>
    </source>
</evidence>
<organism evidence="23 24">
    <name type="scientific">Littorina saxatilis</name>
    <dbReference type="NCBI Taxonomy" id="31220"/>
    <lineage>
        <taxon>Eukaryota</taxon>
        <taxon>Metazoa</taxon>
        <taxon>Spiralia</taxon>
        <taxon>Lophotrochozoa</taxon>
        <taxon>Mollusca</taxon>
        <taxon>Gastropoda</taxon>
        <taxon>Caenogastropoda</taxon>
        <taxon>Littorinimorpha</taxon>
        <taxon>Littorinoidea</taxon>
        <taxon>Littorinidae</taxon>
        <taxon>Littorina</taxon>
    </lineage>
</organism>
<dbReference type="SUPFAM" id="SSF81496">
    <property type="entry name" value="Cytochrome c1 subunit of cytochrome bc1 complex (Ubiquinol-cytochrome c reductase), transmembrane anchor"/>
    <property type="match status" value="1"/>
</dbReference>
<evidence type="ECO:0000256" key="20">
    <source>
        <dbReference type="PIRSR" id="PIRSR602326-1"/>
    </source>
</evidence>
<dbReference type="GO" id="GO:0046872">
    <property type="term" value="F:metal ion binding"/>
    <property type="evidence" value="ECO:0007669"/>
    <property type="project" value="UniProtKB-KW"/>
</dbReference>
<dbReference type="PRINTS" id="PR00603">
    <property type="entry name" value="CYTOCHROMEC1"/>
</dbReference>
<feature type="binding site" description="covalent" evidence="20">
    <location>
        <position position="100"/>
    </location>
    <ligand>
        <name>heme c</name>
        <dbReference type="ChEBI" id="CHEBI:61717"/>
    </ligand>
</feature>
<keyword evidence="5" id="KW-0679">Respiratory chain</keyword>
<dbReference type="PANTHER" id="PTHR10266:SF3">
    <property type="entry name" value="CYTOCHROME C1, HEME PROTEIN, MITOCHONDRIAL"/>
    <property type="match status" value="1"/>
</dbReference>
<dbReference type="Pfam" id="PF02167">
    <property type="entry name" value="Cytochrom_C1"/>
    <property type="match status" value="1"/>
</dbReference>
<dbReference type="InterPro" id="IPR002326">
    <property type="entry name" value="Cyt_c1"/>
</dbReference>
<evidence type="ECO:0000256" key="11">
    <source>
        <dbReference type="ARBA" id="ARBA00023004"/>
    </source>
</evidence>
<evidence type="ECO:0000256" key="1">
    <source>
        <dbReference type="ARBA" id="ARBA00004273"/>
    </source>
</evidence>
<dbReference type="Proteomes" id="UP001374579">
    <property type="component" value="Unassembled WGS sequence"/>
</dbReference>
<name>A0AAN9GN42_9CAEN</name>
<keyword evidence="6 21" id="KW-0812">Transmembrane</keyword>
<evidence type="ECO:0000256" key="16">
    <source>
        <dbReference type="ARBA" id="ARBA00041724"/>
    </source>
</evidence>
<keyword evidence="24" id="KW-1185">Reference proteome</keyword>
<keyword evidence="11 20" id="KW-0408">Iron</keyword>
<dbReference type="SUPFAM" id="SSF46626">
    <property type="entry name" value="Cytochrome c"/>
    <property type="match status" value="1"/>
</dbReference>
<feature type="transmembrane region" description="Helical" evidence="21">
    <location>
        <begin position="38"/>
        <end position="63"/>
    </location>
</feature>
<evidence type="ECO:0000256" key="18">
    <source>
        <dbReference type="ARBA" id="ARBA00062753"/>
    </source>
</evidence>
<dbReference type="InterPro" id="IPR009056">
    <property type="entry name" value="Cyt_c-like_dom"/>
</dbReference>
<evidence type="ECO:0000256" key="6">
    <source>
        <dbReference type="ARBA" id="ARBA00022692"/>
    </source>
</evidence>
<evidence type="ECO:0000256" key="9">
    <source>
        <dbReference type="ARBA" id="ARBA00022982"/>
    </source>
</evidence>
<dbReference type="FunFam" id="1.20.5.100:FF:000003">
    <property type="entry name" value="Cytochrome c1, heme protein, mitochondrial"/>
    <property type="match status" value="1"/>
</dbReference>
<keyword evidence="10 21" id="KW-1133">Transmembrane helix</keyword>
<sequence length="302" mass="32925">MAAIIGRTSRQALLVTKSGTFSPKANFVSFKGKNGKKWVVAMVGAATVGAVGVGAALATPVLAEGVELHPPKYPWSHNGLLSALDAASVRRGYQVYKQVCAACHSMEYLCYRNLVGSIMTEEEAKKDAEEVMVEDGPDEEGNMFKRPGKLSDKFPAPYANEEAARFANGGSLPPDLSYIVPARHGGEDYVFALLTGYCEAPGGIALRDGLYYNPYFPGGAIGMAPALYNEVIEYEDGTPATASQCAKDVCIFLRWASEPEHDIRKQMGLKAVMIFSFMLAISYYLKRHKWSVLKSRKIAFKK</sequence>